<dbReference type="InterPro" id="IPR010258">
    <property type="entry name" value="Conjugal_tfr_TrbG/VirB9/CagX"/>
</dbReference>
<gene>
    <name evidence="2" type="ORF">ACFPT7_05335</name>
</gene>
<evidence type="ECO:0000313" key="3">
    <source>
        <dbReference type="Proteomes" id="UP001596091"/>
    </source>
</evidence>
<feature type="chain" id="PRO_5046085897" evidence="1">
    <location>
        <begin position="19"/>
        <end position="281"/>
    </location>
</feature>
<organism evidence="2 3">
    <name type="scientific">Acidicapsa dinghuensis</name>
    <dbReference type="NCBI Taxonomy" id="2218256"/>
    <lineage>
        <taxon>Bacteria</taxon>
        <taxon>Pseudomonadati</taxon>
        <taxon>Acidobacteriota</taxon>
        <taxon>Terriglobia</taxon>
        <taxon>Terriglobales</taxon>
        <taxon>Acidobacteriaceae</taxon>
        <taxon>Acidicapsa</taxon>
    </lineage>
</organism>
<reference evidence="3" key="1">
    <citation type="journal article" date="2019" name="Int. J. Syst. Evol. Microbiol.">
        <title>The Global Catalogue of Microorganisms (GCM) 10K type strain sequencing project: providing services to taxonomists for standard genome sequencing and annotation.</title>
        <authorList>
            <consortium name="The Broad Institute Genomics Platform"/>
            <consortium name="The Broad Institute Genome Sequencing Center for Infectious Disease"/>
            <person name="Wu L."/>
            <person name="Ma J."/>
        </authorList>
    </citation>
    <scope>NUCLEOTIDE SEQUENCE [LARGE SCALE GENOMIC DNA]</scope>
    <source>
        <strain evidence="3">JCM 4087</strain>
    </source>
</reference>
<comment type="caution">
    <text evidence="2">The sequence shown here is derived from an EMBL/GenBank/DDBJ whole genome shotgun (WGS) entry which is preliminary data.</text>
</comment>
<protein>
    <submittedName>
        <fullName evidence="2">TrbG/VirB9 family P-type conjugative transfer protein</fullName>
    </submittedName>
</protein>
<proteinExistence type="predicted"/>
<dbReference type="RefSeq" id="WP_263337234.1">
    <property type="nucleotide sequence ID" value="NZ_JAGSYH010000004.1"/>
</dbReference>
<keyword evidence="1" id="KW-0732">Signal</keyword>
<dbReference type="EMBL" id="JBHSPH010000002">
    <property type="protein sequence ID" value="MFC5861706.1"/>
    <property type="molecule type" value="Genomic_DNA"/>
</dbReference>
<accession>A0ABW1ECV5</accession>
<feature type="signal peptide" evidence="1">
    <location>
        <begin position="1"/>
        <end position="18"/>
    </location>
</feature>
<evidence type="ECO:0000313" key="2">
    <source>
        <dbReference type="EMBL" id="MFC5861706.1"/>
    </source>
</evidence>
<keyword evidence="3" id="KW-1185">Reference proteome</keyword>
<evidence type="ECO:0000256" key="1">
    <source>
        <dbReference type="SAM" id="SignalP"/>
    </source>
</evidence>
<dbReference type="Pfam" id="PF03524">
    <property type="entry name" value="CagX"/>
    <property type="match status" value="1"/>
</dbReference>
<dbReference type="Proteomes" id="UP001596091">
    <property type="component" value="Unassembled WGS sequence"/>
</dbReference>
<sequence>MKTIPILFLALGAIAAGAQTTSQSQIRHIETSLNHLTVLEFGESVTTLAIADPDSFQVERHDDKVFVKPLREGVSTNLFVWTPSRELSYELDPAGQLAQMDVLVRTEPAPTPHTSTQASAEPTDAEIRKIASLVLTQAMMGVEDIVHDPEKPATERVHVDLEQVYRAKDRIYIRYSITNQTKSPFRITTPDVCAPVPTDQPISLLSLRNHQITSRTFTSFKATQVSGLTVMQAESGVRDLAPGEKTAGVISIGTSTTNPPQIYQLNFGADQNGPLKVEAVL</sequence>
<name>A0ABW1ECV5_9BACT</name>